<dbReference type="Gene3D" id="1.20.1050.10">
    <property type="match status" value="1"/>
</dbReference>
<protein>
    <recommendedName>
        <fullName evidence="1">GST C-terminal domain-containing protein</fullName>
    </recommendedName>
</protein>
<dbReference type="EMBL" id="JALJOR010000012">
    <property type="protein sequence ID" value="KAK9807689.1"/>
    <property type="molecule type" value="Genomic_DNA"/>
</dbReference>
<feature type="domain" description="GST C-terminal" evidence="1">
    <location>
        <begin position="51"/>
        <end position="180"/>
    </location>
</feature>
<dbReference type="InterPro" id="IPR004046">
    <property type="entry name" value="GST_C"/>
</dbReference>
<dbReference type="Pfam" id="PF00043">
    <property type="entry name" value="GST_C"/>
    <property type="match status" value="1"/>
</dbReference>
<dbReference type="InterPro" id="IPR036249">
    <property type="entry name" value="Thioredoxin-like_sf"/>
</dbReference>
<dbReference type="PANTHER" id="PTHR44051">
    <property type="entry name" value="GLUTATHIONE S-TRANSFERASE-RELATED"/>
    <property type="match status" value="1"/>
</dbReference>
<keyword evidence="3" id="KW-1185">Reference proteome</keyword>
<dbReference type="Proteomes" id="UP001489004">
    <property type="component" value="Unassembled WGS sequence"/>
</dbReference>
<comment type="caution">
    <text evidence="2">The sequence shown here is derived from an EMBL/GenBank/DDBJ whole genome shotgun (WGS) entry which is preliminary data.</text>
</comment>
<gene>
    <name evidence="2" type="ORF">WJX72_006180</name>
</gene>
<dbReference type="AlphaFoldDB" id="A0AAW1PIL4"/>
<sequence>MNKPRSPEHLAAHPLGLVPAFSDGPLIIQETGAQIQYLLERYSKGKLQYPPGDWKNRVVLACGGDIATHHPGDNYHSKLLPEDQRIPEVIPYEEAKAIPRLLIINDELRDRPYIAGDEFTAADAMIGYTLSVTRKSTDLLTSSDTDFKNIEKYLDRVLSRPAYRAARGLESSKLQTAAKQ</sequence>
<proteinExistence type="predicted"/>
<dbReference type="InterPro" id="IPR010987">
    <property type="entry name" value="Glutathione-S-Trfase_C-like"/>
</dbReference>
<dbReference type="PROSITE" id="PS50405">
    <property type="entry name" value="GST_CTER"/>
    <property type="match status" value="1"/>
</dbReference>
<organism evidence="2 3">
    <name type="scientific">[Myrmecia] bisecta</name>
    <dbReference type="NCBI Taxonomy" id="41462"/>
    <lineage>
        <taxon>Eukaryota</taxon>
        <taxon>Viridiplantae</taxon>
        <taxon>Chlorophyta</taxon>
        <taxon>core chlorophytes</taxon>
        <taxon>Trebouxiophyceae</taxon>
        <taxon>Trebouxiales</taxon>
        <taxon>Trebouxiaceae</taxon>
        <taxon>Myrmecia</taxon>
    </lineage>
</organism>
<accession>A0AAW1PIL4</accession>
<name>A0AAW1PIL4_9CHLO</name>
<evidence type="ECO:0000313" key="3">
    <source>
        <dbReference type="Proteomes" id="UP001489004"/>
    </source>
</evidence>
<dbReference type="Gene3D" id="3.40.30.10">
    <property type="entry name" value="Glutaredoxin"/>
    <property type="match status" value="1"/>
</dbReference>
<dbReference type="SUPFAM" id="SSF47616">
    <property type="entry name" value="GST C-terminal domain-like"/>
    <property type="match status" value="1"/>
</dbReference>
<dbReference type="InterPro" id="IPR036282">
    <property type="entry name" value="Glutathione-S-Trfase_C_sf"/>
</dbReference>
<dbReference type="PANTHER" id="PTHR44051:SF8">
    <property type="entry name" value="GLUTATHIONE S-TRANSFERASE GSTA"/>
    <property type="match status" value="1"/>
</dbReference>
<reference evidence="2 3" key="1">
    <citation type="journal article" date="2024" name="Nat. Commun.">
        <title>Phylogenomics reveals the evolutionary origins of lichenization in chlorophyte algae.</title>
        <authorList>
            <person name="Puginier C."/>
            <person name="Libourel C."/>
            <person name="Otte J."/>
            <person name="Skaloud P."/>
            <person name="Haon M."/>
            <person name="Grisel S."/>
            <person name="Petersen M."/>
            <person name="Berrin J.G."/>
            <person name="Delaux P.M."/>
            <person name="Dal Grande F."/>
            <person name="Keller J."/>
        </authorList>
    </citation>
    <scope>NUCLEOTIDE SEQUENCE [LARGE SCALE GENOMIC DNA]</scope>
    <source>
        <strain evidence="2 3">SAG 2043</strain>
    </source>
</reference>
<dbReference type="SUPFAM" id="SSF52833">
    <property type="entry name" value="Thioredoxin-like"/>
    <property type="match status" value="1"/>
</dbReference>
<evidence type="ECO:0000313" key="2">
    <source>
        <dbReference type="EMBL" id="KAK9807689.1"/>
    </source>
</evidence>
<evidence type="ECO:0000259" key="1">
    <source>
        <dbReference type="PROSITE" id="PS50405"/>
    </source>
</evidence>